<organism evidence="2 3">
    <name type="scientific">Sclerotinia sclerotiorum (strain ATCC 18683 / 1980 / Ss-1)</name>
    <name type="common">White mold</name>
    <name type="synonym">Whetzelinia sclerotiorum</name>
    <dbReference type="NCBI Taxonomy" id="665079"/>
    <lineage>
        <taxon>Eukaryota</taxon>
        <taxon>Fungi</taxon>
        <taxon>Dikarya</taxon>
        <taxon>Ascomycota</taxon>
        <taxon>Pezizomycotina</taxon>
        <taxon>Leotiomycetes</taxon>
        <taxon>Helotiales</taxon>
        <taxon>Sclerotiniaceae</taxon>
        <taxon>Sclerotinia</taxon>
    </lineage>
</organism>
<name>A0A1D9PW18_SCLS1</name>
<reference evidence="3" key="1">
    <citation type="journal article" date="2017" name="Genome Biol. Evol.">
        <title>The complete genome sequence of the phytopathogenic fungus Sclerotinia sclerotiorum reveals insights into the genome architecture of broad host range pathogens.</title>
        <authorList>
            <person name="Derbyshire M."/>
            <person name="Denton-Giles M."/>
            <person name="Hegedus D."/>
            <person name="Seifbarghy S."/>
            <person name="Rollins J."/>
            <person name="van Kan J."/>
            <person name="Seidl M.F."/>
            <person name="Faino L."/>
            <person name="Mbengue M."/>
            <person name="Navaud O."/>
            <person name="Raffaele S."/>
            <person name="Hammond-Kosack K."/>
            <person name="Heard S."/>
            <person name="Oliver R."/>
        </authorList>
    </citation>
    <scope>NUCLEOTIDE SEQUENCE [LARGE SCALE GENOMIC DNA]</scope>
    <source>
        <strain evidence="3">ATCC 18683 / 1980 / Ss-1</strain>
    </source>
</reference>
<dbReference type="EMBL" id="CP017815">
    <property type="protein sequence ID" value="APA06799.1"/>
    <property type="molecule type" value="Genomic_DNA"/>
</dbReference>
<feature type="region of interest" description="Disordered" evidence="1">
    <location>
        <begin position="1"/>
        <end position="32"/>
    </location>
</feature>
<dbReference type="Proteomes" id="UP000177798">
    <property type="component" value="Chromosome 2"/>
</dbReference>
<gene>
    <name evidence="2" type="ORF">sscle_02g015690</name>
</gene>
<dbReference type="AlphaFoldDB" id="A0A1D9PW18"/>
<dbReference type="KEGG" id="ssl:SS1G_04577"/>
<evidence type="ECO:0000313" key="2">
    <source>
        <dbReference type="EMBL" id="APA06799.1"/>
    </source>
</evidence>
<dbReference type="OrthoDB" id="4521980at2759"/>
<feature type="compositionally biased region" description="Polar residues" evidence="1">
    <location>
        <begin position="16"/>
        <end position="31"/>
    </location>
</feature>
<proteinExistence type="predicted"/>
<dbReference type="RefSeq" id="XP_001594769.1">
    <property type="nucleotide sequence ID" value="XM_001594719.1"/>
</dbReference>
<accession>A0A1D9PW18</accession>
<evidence type="ECO:0000313" key="3">
    <source>
        <dbReference type="Proteomes" id="UP000177798"/>
    </source>
</evidence>
<sequence length="109" mass="12463">MASPSKAEQLEPTLELPTTGSESAVKDSSGSEIDEKEIKKWYLNTYERGSKSPMEESLTAHWDLPVSDTDVKKMKIGLRSRNTDDRWVMLMEDPDENGNISLYILRNWL</sequence>
<dbReference type="VEuPathDB" id="FungiDB:sscle_02g015690"/>
<evidence type="ECO:0000256" key="1">
    <source>
        <dbReference type="SAM" id="MobiDB-lite"/>
    </source>
</evidence>
<protein>
    <submittedName>
        <fullName evidence="2">Uncharacterized protein</fullName>
    </submittedName>
</protein>